<evidence type="ECO:0000259" key="1">
    <source>
        <dbReference type="Pfam" id="PF08885"/>
    </source>
</evidence>
<dbReference type="EMBL" id="DVMS01000040">
    <property type="protein sequence ID" value="HIU38339.1"/>
    <property type="molecule type" value="Genomic_DNA"/>
</dbReference>
<protein>
    <submittedName>
        <fullName evidence="2">GSCFA domain-containing protein</fullName>
    </submittedName>
</protein>
<feature type="non-terminal residue" evidence="2">
    <location>
        <position position="1"/>
    </location>
</feature>
<evidence type="ECO:0000313" key="3">
    <source>
        <dbReference type="Proteomes" id="UP000824076"/>
    </source>
</evidence>
<dbReference type="Proteomes" id="UP000824076">
    <property type="component" value="Unassembled WGS sequence"/>
</dbReference>
<gene>
    <name evidence="2" type="ORF">IAD18_01580</name>
</gene>
<dbReference type="Pfam" id="PF08885">
    <property type="entry name" value="GSCFA"/>
    <property type="match status" value="1"/>
</dbReference>
<dbReference type="AlphaFoldDB" id="A0A9D1IM46"/>
<name>A0A9D1IM46_9BACT</name>
<feature type="domain" description="GSCFA" evidence="1">
    <location>
        <begin position="2"/>
        <end position="96"/>
    </location>
</feature>
<sequence length="167" mass="19188">VDDWLATLARLHEWNPALKVIFTVSPIRHLADGAHGNQLSKSTLLLAIDELSRHAEWISYFPAFEIVMDELRDYRFYAADMVHPSDVAVDYVMERFSEACFSASARKSAKECERFFKLASHRPLSADPSVVSALREKTRQSAFSLLEKMPYLRFVLKELFGDELFDI</sequence>
<accession>A0A9D1IM46</accession>
<comment type="caution">
    <text evidence="2">The sequence shown here is derived from an EMBL/GenBank/DDBJ whole genome shotgun (WGS) entry which is preliminary data.</text>
</comment>
<proteinExistence type="predicted"/>
<organism evidence="2 3">
    <name type="scientific">Candidatus Limisoma intestinavium</name>
    <dbReference type="NCBI Taxonomy" id="2840856"/>
    <lineage>
        <taxon>Bacteria</taxon>
        <taxon>Pseudomonadati</taxon>
        <taxon>Bacteroidota</taxon>
        <taxon>Bacteroidia</taxon>
        <taxon>Bacteroidales</taxon>
        <taxon>Candidatus Limisoma</taxon>
    </lineage>
</organism>
<dbReference type="InterPro" id="IPR014982">
    <property type="entry name" value="GSCFA"/>
</dbReference>
<reference evidence="2" key="2">
    <citation type="journal article" date="2021" name="PeerJ">
        <title>Extensive microbial diversity within the chicken gut microbiome revealed by metagenomics and culture.</title>
        <authorList>
            <person name="Gilroy R."/>
            <person name="Ravi A."/>
            <person name="Getino M."/>
            <person name="Pursley I."/>
            <person name="Horton D.L."/>
            <person name="Alikhan N.F."/>
            <person name="Baker D."/>
            <person name="Gharbi K."/>
            <person name="Hall N."/>
            <person name="Watson M."/>
            <person name="Adriaenssens E.M."/>
            <person name="Foster-Nyarko E."/>
            <person name="Jarju S."/>
            <person name="Secka A."/>
            <person name="Antonio M."/>
            <person name="Oren A."/>
            <person name="Chaudhuri R.R."/>
            <person name="La Ragione R."/>
            <person name="Hildebrand F."/>
            <person name="Pallen M.J."/>
        </authorList>
    </citation>
    <scope>NUCLEOTIDE SEQUENCE</scope>
    <source>
        <strain evidence="2">17073</strain>
    </source>
</reference>
<reference evidence="2" key="1">
    <citation type="submission" date="2020-10" db="EMBL/GenBank/DDBJ databases">
        <authorList>
            <person name="Gilroy R."/>
        </authorList>
    </citation>
    <scope>NUCLEOTIDE SEQUENCE</scope>
    <source>
        <strain evidence="2">17073</strain>
    </source>
</reference>
<evidence type="ECO:0000313" key="2">
    <source>
        <dbReference type="EMBL" id="HIU38339.1"/>
    </source>
</evidence>